<evidence type="ECO:0000256" key="1">
    <source>
        <dbReference type="SAM" id="SignalP"/>
    </source>
</evidence>
<accession>A0A0A2WPI1</accession>
<proteinExistence type="predicted"/>
<feature type="chain" id="PRO_5001996747" description="Lipoprotein" evidence="1">
    <location>
        <begin position="20"/>
        <end position="190"/>
    </location>
</feature>
<feature type="signal peptide" evidence="1">
    <location>
        <begin position="1"/>
        <end position="19"/>
    </location>
</feature>
<dbReference type="EMBL" id="JPSL02000040">
    <property type="protein sequence ID" value="KGQ21713.2"/>
    <property type="molecule type" value="Genomic_DNA"/>
</dbReference>
<organism evidence="2 3">
    <name type="scientific">Thermus filiformis</name>
    <dbReference type="NCBI Taxonomy" id="276"/>
    <lineage>
        <taxon>Bacteria</taxon>
        <taxon>Thermotogati</taxon>
        <taxon>Deinococcota</taxon>
        <taxon>Deinococci</taxon>
        <taxon>Thermales</taxon>
        <taxon>Thermaceae</taxon>
        <taxon>Thermus</taxon>
    </lineage>
</organism>
<keyword evidence="3" id="KW-1185">Reference proteome</keyword>
<dbReference type="RefSeq" id="WP_038064915.1">
    <property type="nucleotide sequence ID" value="NZ_JPSL02000040.1"/>
</dbReference>
<dbReference type="STRING" id="276.THFILI_09750"/>
<reference evidence="2 3" key="1">
    <citation type="journal article" date="2015" name="Genome Announc.">
        <title>Draft Genome Sequence of the Thermophile Thermus filiformis ATCC 43280, Producer of Carotenoid-(Di)glucoside-Branched Fatty Acid (Di)esters and Source of Hyperthermostable Enzymes of Biotechnological Interest.</title>
        <authorList>
            <person name="Mandelli F."/>
            <person name="Oliveira Ramires B."/>
            <person name="Couger M.B."/>
            <person name="Paixao D.A."/>
            <person name="Camilo C.M."/>
            <person name="Polikarpov I."/>
            <person name="Prade R."/>
            <person name="Riano-Pachon D.M."/>
            <person name="Squina F.M."/>
        </authorList>
    </citation>
    <scope>NUCLEOTIDE SEQUENCE [LARGE SCALE GENOMIC DNA]</scope>
    <source>
        <strain evidence="2 3">ATCC 43280</strain>
    </source>
</reference>
<evidence type="ECO:0008006" key="4">
    <source>
        <dbReference type="Google" id="ProtNLM"/>
    </source>
</evidence>
<evidence type="ECO:0000313" key="3">
    <source>
        <dbReference type="Proteomes" id="UP000030364"/>
    </source>
</evidence>
<comment type="caution">
    <text evidence="2">The sequence shown here is derived from an EMBL/GenBank/DDBJ whole genome shotgun (WGS) entry which is preliminary data.</text>
</comment>
<evidence type="ECO:0000313" key="2">
    <source>
        <dbReference type="EMBL" id="KGQ21713.2"/>
    </source>
</evidence>
<protein>
    <recommendedName>
        <fullName evidence="4">Lipoprotein</fullName>
    </recommendedName>
</protein>
<sequence length="190" mass="20215">MRRHPLLLLLLLAACARPAGPPPQLGLVEPLGGGVAPGKDVLARGYAFDEAGVRSVRVQGQEVLPEEEVGKKLVEFRFRLKAPTSGRVEVVLEAEDTGGQVRTLRLPLVLDAQPPRIVVEGREAKDGLLRVYGRVEDNVGVERVVLQQGGRFSALALPKGTSVPFALEVSKGAVLIAIDAAGNRASRPLP</sequence>
<dbReference type="PROSITE" id="PS51257">
    <property type="entry name" value="PROKAR_LIPOPROTEIN"/>
    <property type="match status" value="1"/>
</dbReference>
<keyword evidence="1" id="KW-0732">Signal</keyword>
<name>A0A0A2WPI1_THEFI</name>
<dbReference type="AlphaFoldDB" id="A0A0A2WPI1"/>
<dbReference type="OrthoDB" id="32022at2"/>
<dbReference type="Proteomes" id="UP000030364">
    <property type="component" value="Unassembled WGS sequence"/>
</dbReference>
<gene>
    <name evidence="2" type="ORF">THFILI_09750</name>
</gene>